<reference evidence="1 2" key="1">
    <citation type="journal article" date="2024" name="Ann. Entomol. Soc. Am.">
        <title>Genomic analyses of the southern and eastern yellowjacket wasps (Hymenoptera: Vespidae) reveal evolutionary signatures of social life.</title>
        <authorList>
            <person name="Catto M.A."/>
            <person name="Caine P.B."/>
            <person name="Orr S.E."/>
            <person name="Hunt B.G."/>
            <person name="Goodisman M.A.D."/>
        </authorList>
    </citation>
    <scope>NUCLEOTIDE SEQUENCE [LARGE SCALE GENOMIC DNA]</scope>
    <source>
        <strain evidence="1">233</strain>
        <tissue evidence="1">Head and thorax</tissue>
    </source>
</reference>
<protein>
    <submittedName>
        <fullName evidence="1">Uncharacterized protein</fullName>
    </submittedName>
</protein>
<dbReference type="Proteomes" id="UP001607302">
    <property type="component" value="Unassembled WGS sequence"/>
</dbReference>
<comment type="caution">
    <text evidence="1">The sequence shown here is derived from an EMBL/GenBank/DDBJ whole genome shotgun (WGS) entry which is preliminary data.</text>
</comment>
<name>A0ABD2AXJ4_VESSQ</name>
<accession>A0ABD2AXJ4</accession>
<proteinExistence type="predicted"/>
<gene>
    <name evidence="1" type="ORF">V1478_008016</name>
</gene>
<dbReference type="EMBL" id="JAUDFV010000138">
    <property type="protein sequence ID" value="KAL2725343.1"/>
    <property type="molecule type" value="Genomic_DNA"/>
</dbReference>
<evidence type="ECO:0000313" key="1">
    <source>
        <dbReference type="EMBL" id="KAL2725343.1"/>
    </source>
</evidence>
<evidence type="ECO:0000313" key="2">
    <source>
        <dbReference type="Proteomes" id="UP001607302"/>
    </source>
</evidence>
<keyword evidence="2" id="KW-1185">Reference proteome</keyword>
<organism evidence="1 2">
    <name type="scientific">Vespula squamosa</name>
    <name type="common">Southern yellow jacket</name>
    <name type="synonym">Wasp</name>
    <dbReference type="NCBI Taxonomy" id="30214"/>
    <lineage>
        <taxon>Eukaryota</taxon>
        <taxon>Metazoa</taxon>
        <taxon>Ecdysozoa</taxon>
        <taxon>Arthropoda</taxon>
        <taxon>Hexapoda</taxon>
        <taxon>Insecta</taxon>
        <taxon>Pterygota</taxon>
        <taxon>Neoptera</taxon>
        <taxon>Endopterygota</taxon>
        <taxon>Hymenoptera</taxon>
        <taxon>Apocrita</taxon>
        <taxon>Aculeata</taxon>
        <taxon>Vespoidea</taxon>
        <taxon>Vespidae</taxon>
        <taxon>Vespinae</taxon>
        <taxon>Vespula</taxon>
    </lineage>
</organism>
<dbReference type="AlphaFoldDB" id="A0ABD2AXJ4"/>
<sequence>MDLVACAYCVSRIGKFYERGNNKADAIIHDRKCSFPFRDAYIEKARTLHAIEGTRRVLVAIGQNVIQFHAASANRREREEGSLREVEGEKGVGWLVGWLVGRSVGWLVGRLGGWLVGWTVGWWDMKGRWV</sequence>